<dbReference type="SUPFAM" id="SSF100950">
    <property type="entry name" value="NagB/RpiA/CoA transferase-like"/>
    <property type="match status" value="1"/>
</dbReference>
<keyword evidence="7 9" id="KW-0378">Hydrolase</keyword>
<dbReference type="InterPro" id="IPR037171">
    <property type="entry name" value="NagB/RpiA_transferase-like"/>
</dbReference>
<dbReference type="InterPro" id="IPR039104">
    <property type="entry name" value="6PGL"/>
</dbReference>
<sequence length="230" mass="24962">MELRTFLDRQTLVNELAEHIAAALSASIAAHGRASLVVSGGSTPVPLFERLSNIELSWQKVVITLADERWVEPTSSDSNEALVRRHLLQNRAADAIFVGLKNAAATAEEGEAECEDRLNDIPQPFTVVILGMGNDGHTASLFPCAAQLAHATDMHCGKLCTAVRPQTAPHQRMSLTLPAILSAKEILLHITGADKKAVLEKALADGPSETMPIRFILRQQTVPMLVYWAE</sequence>
<evidence type="ECO:0000313" key="10">
    <source>
        <dbReference type="Proteomes" id="UP000316238"/>
    </source>
</evidence>
<evidence type="ECO:0000256" key="7">
    <source>
        <dbReference type="RuleBase" id="RU365095"/>
    </source>
</evidence>
<comment type="similarity">
    <text evidence="4 7">Belongs to the glucosamine/galactosamine-6-phosphate isomerase family. 6-phosphogluconolactonase subfamily.</text>
</comment>
<dbReference type="GO" id="GO:0005975">
    <property type="term" value="P:carbohydrate metabolic process"/>
    <property type="evidence" value="ECO:0007669"/>
    <property type="project" value="UniProtKB-UniRule"/>
</dbReference>
<dbReference type="GO" id="GO:0006098">
    <property type="term" value="P:pentose-phosphate shunt"/>
    <property type="evidence" value="ECO:0007669"/>
    <property type="project" value="UniProtKB-UniPathway"/>
</dbReference>
<comment type="caution">
    <text evidence="9">The sequence shown here is derived from an EMBL/GenBank/DDBJ whole genome shotgun (WGS) entry which is preliminary data.</text>
</comment>
<dbReference type="Proteomes" id="UP000316238">
    <property type="component" value="Unassembled WGS sequence"/>
</dbReference>
<dbReference type="InterPro" id="IPR005900">
    <property type="entry name" value="6-phosphogluconolactonase_DevB"/>
</dbReference>
<evidence type="ECO:0000256" key="6">
    <source>
        <dbReference type="ARBA" id="ARBA00020337"/>
    </source>
</evidence>
<evidence type="ECO:0000256" key="4">
    <source>
        <dbReference type="ARBA" id="ARBA00010662"/>
    </source>
</evidence>
<accession>A0A521G1J6</accession>
<dbReference type="AlphaFoldDB" id="A0A521G1J6"/>
<dbReference type="NCBIfam" id="TIGR01198">
    <property type="entry name" value="pgl"/>
    <property type="match status" value="1"/>
</dbReference>
<dbReference type="PANTHER" id="PTHR11054:SF0">
    <property type="entry name" value="6-PHOSPHOGLUCONOLACTONASE"/>
    <property type="match status" value="1"/>
</dbReference>
<comment type="catalytic activity">
    <reaction evidence="1 7">
        <text>6-phospho-D-glucono-1,5-lactone + H2O = 6-phospho-D-gluconate + H(+)</text>
        <dbReference type="Rhea" id="RHEA:12556"/>
        <dbReference type="ChEBI" id="CHEBI:15377"/>
        <dbReference type="ChEBI" id="CHEBI:15378"/>
        <dbReference type="ChEBI" id="CHEBI:57955"/>
        <dbReference type="ChEBI" id="CHEBI:58759"/>
        <dbReference type="EC" id="3.1.1.31"/>
    </reaction>
</comment>
<keyword evidence="10" id="KW-1185">Reference proteome</keyword>
<dbReference type="Gene3D" id="3.40.50.1360">
    <property type="match status" value="1"/>
</dbReference>
<feature type="domain" description="Glucosamine/galactosamine-6-phosphate isomerase" evidence="8">
    <location>
        <begin position="8"/>
        <end position="219"/>
    </location>
</feature>
<evidence type="ECO:0000256" key="2">
    <source>
        <dbReference type="ARBA" id="ARBA00002681"/>
    </source>
</evidence>
<proteinExistence type="inferred from homology"/>
<evidence type="ECO:0000259" key="8">
    <source>
        <dbReference type="Pfam" id="PF01182"/>
    </source>
</evidence>
<dbReference type="CDD" id="cd01400">
    <property type="entry name" value="6PGL"/>
    <property type="match status" value="1"/>
</dbReference>
<comment type="pathway">
    <text evidence="3 7">Carbohydrate degradation; pentose phosphate pathway; D-ribulose 5-phosphate from D-glucose 6-phosphate (oxidative stage): step 2/3.</text>
</comment>
<dbReference type="InterPro" id="IPR006148">
    <property type="entry name" value="Glc/Gal-6P_isomerase"/>
</dbReference>
<dbReference type="UniPathway" id="UPA00115">
    <property type="reaction ID" value="UER00409"/>
</dbReference>
<dbReference type="Pfam" id="PF01182">
    <property type="entry name" value="Glucosamine_iso"/>
    <property type="match status" value="1"/>
</dbReference>
<dbReference type="EMBL" id="NQJD01000015">
    <property type="protein sequence ID" value="TAA74890.1"/>
    <property type="molecule type" value="Genomic_DNA"/>
</dbReference>
<reference evidence="9" key="1">
    <citation type="submission" date="2017-07" db="EMBL/GenBank/DDBJ databases">
        <title>The cable genome - Insights into the physiology and evolution of filamentous bacteria capable of sulfide oxidation via long distance electron transfer.</title>
        <authorList>
            <person name="Thorup C."/>
            <person name="Bjerg J.T."/>
            <person name="Schreiber L."/>
            <person name="Nielsen L.P."/>
            <person name="Kjeldsen K.U."/>
            <person name="Boesen T."/>
            <person name="Boggild A."/>
            <person name="Meysman F."/>
            <person name="Geelhoed J."/>
            <person name="Schramm A."/>
        </authorList>
    </citation>
    <scope>NUCLEOTIDE SEQUENCE [LARGE SCALE GENOMIC DNA]</scope>
    <source>
        <strain evidence="9">GS</strain>
    </source>
</reference>
<dbReference type="GO" id="GO:0017057">
    <property type="term" value="F:6-phosphogluconolactonase activity"/>
    <property type="evidence" value="ECO:0007669"/>
    <property type="project" value="UniProtKB-UniRule"/>
</dbReference>
<evidence type="ECO:0000256" key="5">
    <source>
        <dbReference type="ARBA" id="ARBA00013198"/>
    </source>
</evidence>
<comment type="function">
    <text evidence="2 7">Hydrolysis of 6-phosphogluconolactone to 6-phosphogluconate.</text>
</comment>
<dbReference type="PANTHER" id="PTHR11054">
    <property type="entry name" value="6-PHOSPHOGLUCONOLACTONASE"/>
    <property type="match status" value="1"/>
</dbReference>
<gene>
    <name evidence="7" type="primary">pgl</name>
    <name evidence="9" type="ORF">CDV28_11525</name>
</gene>
<organism evidence="9 10">
    <name type="scientific">Candidatus Electronema aureum</name>
    <dbReference type="NCBI Taxonomy" id="2005002"/>
    <lineage>
        <taxon>Bacteria</taxon>
        <taxon>Pseudomonadati</taxon>
        <taxon>Thermodesulfobacteriota</taxon>
        <taxon>Desulfobulbia</taxon>
        <taxon>Desulfobulbales</taxon>
        <taxon>Desulfobulbaceae</taxon>
        <taxon>Candidatus Electronema</taxon>
    </lineage>
</organism>
<name>A0A521G1J6_9BACT</name>
<evidence type="ECO:0000313" key="9">
    <source>
        <dbReference type="EMBL" id="TAA74890.1"/>
    </source>
</evidence>
<protein>
    <recommendedName>
        <fullName evidence="6 7">6-phosphogluconolactonase</fullName>
        <shortName evidence="7">6PGL</shortName>
        <ecNumber evidence="5 7">3.1.1.31</ecNumber>
    </recommendedName>
</protein>
<evidence type="ECO:0000256" key="1">
    <source>
        <dbReference type="ARBA" id="ARBA00000832"/>
    </source>
</evidence>
<evidence type="ECO:0000256" key="3">
    <source>
        <dbReference type="ARBA" id="ARBA00004961"/>
    </source>
</evidence>
<dbReference type="EC" id="3.1.1.31" evidence="5 7"/>